<dbReference type="Proteomes" id="UP000216885">
    <property type="component" value="Unassembled WGS sequence"/>
</dbReference>
<evidence type="ECO:0000256" key="1">
    <source>
        <dbReference type="SAM" id="Phobius"/>
    </source>
</evidence>
<dbReference type="RefSeq" id="WP_094822009.1">
    <property type="nucleotide sequence ID" value="NZ_NEVO01000008.1"/>
</dbReference>
<dbReference type="OrthoDB" id="5298483at2"/>
<keyword evidence="1" id="KW-1133">Transmembrane helix</keyword>
<name>A0A261U4G7_9BORD</name>
<feature type="transmembrane region" description="Helical" evidence="1">
    <location>
        <begin position="228"/>
        <end position="246"/>
    </location>
</feature>
<dbReference type="InterPro" id="IPR047798">
    <property type="entry name" value="BPSS1780-like"/>
</dbReference>
<evidence type="ECO:0008006" key="4">
    <source>
        <dbReference type="Google" id="ProtNLM"/>
    </source>
</evidence>
<dbReference type="AlphaFoldDB" id="A0A261U4G7"/>
<keyword evidence="1" id="KW-0472">Membrane</keyword>
<reference evidence="2 3" key="1">
    <citation type="submission" date="2017-05" db="EMBL/GenBank/DDBJ databases">
        <title>Complete and WGS of Bordetella genogroups.</title>
        <authorList>
            <person name="Spilker T."/>
            <person name="LiPuma J."/>
        </authorList>
    </citation>
    <scope>NUCLEOTIDE SEQUENCE [LARGE SCALE GENOMIC DNA]</scope>
    <source>
        <strain evidence="2 3">AU9919</strain>
    </source>
</reference>
<sequence length="271" mass="29684">MQAASLPASYGWQWVRDGLKLFMKQPLAVFTWALAISLLVMFASFTPPVGPLLFVALMPVVTLMTLSACKHIEAGRIMLPSMWPQPLMRPGVFKKLLIMGAVYAGLSIAAGLITFLPFSAELTEGLRIASIEQNLTPFLSAMTVPLTLFGIFYVIIAALFWHAPALVAWHGLRLGQALFFSGVACWRNKWPFVVYGITWILAFLLIDLCAGILVSIGLSPQIAGTLQIPFNIAAGGVLYCSFYPVYTSVFGIEDTHAHPDHQSNDRPQSEP</sequence>
<feature type="transmembrane region" description="Helical" evidence="1">
    <location>
        <begin position="192"/>
        <end position="216"/>
    </location>
</feature>
<dbReference type="EMBL" id="NEVQ01000013">
    <property type="protein sequence ID" value="OZI56844.1"/>
    <property type="molecule type" value="Genomic_DNA"/>
</dbReference>
<keyword evidence="3" id="KW-1185">Reference proteome</keyword>
<organism evidence="2 3">
    <name type="scientific">Bordetella genomosp. 4</name>
    <dbReference type="NCBI Taxonomy" id="463044"/>
    <lineage>
        <taxon>Bacteria</taxon>
        <taxon>Pseudomonadati</taxon>
        <taxon>Pseudomonadota</taxon>
        <taxon>Betaproteobacteria</taxon>
        <taxon>Burkholderiales</taxon>
        <taxon>Alcaligenaceae</taxon>
        <taxon>Bordetella</taxon>
    </lineage>
</organism>
<feature type="transmembrane region" description="Helical" evidence="1">
    <location>
        <begin position="138"/>
        <end position="160"/>
    </location>
</feature>
<proteinExistence type="predicted"/>
<gene>
    <name evidence="2" type="ORF">CAL20_15755</name>
</gene>
<comment type="caution">
    <text evidence="2">The sequence shown here is derived from an EMBL/GenBank/DDBJ whole genome shotgun (WGS) entry which is preliminary data.</text>
</comment>
<accession>A0A261U4G7</accession>
<feature type="transmembrane region" description="Helical" evidence="1">
    <location>
        <begin position="26"/>
        <end position="45"/>
    </location>
</feature>
<feature type="transmembrane region" description="Helical" evidence="1">
    <location>
        <begin position="167"/>
        <end position="186"/>
    </location>
</feature>
<evidence type="ECO:0000313" key="2">
    <source>
        <dbReference type="EMBL" id="OZI56844.1"/>
    </source>
</evidence>
<evidence type="ECO:0000313" key="3">
    <source>
        <dbReference type="Proteomes" id="UP000216885"/>
    </source>
</evidence>
<dbReference type="NCBIfam" id="NF041043">
    <property type="entry name" value="BPSS1780_fam"/>
    <property type="match status" value="1"/>
</dbReference>
<protein>
    <recommendedName>
        <fullName evidence="4">Transmembrane protein</fullName>
    </recommendedName>
</protein>
<feature type="transmembrane region" description="Helical" evidence="1">
    <location>
        <begin position="51"/>
        <end position="69"/>
    </location>
</feature>
<feature type="transmembrane region" description="Helical" evidence="1">
    <location>
        <begin position="96"/>
        <end position="118"/>
    </location>
</feature>
<keyword evidence="1" id="KW-0812">Transmembrane</keyword>